<evidence type="ECO:0000313" key="2">
    <source>
        <dbReference type="Proteomes" id="UP001314169"/>
    </source>
</evidence>
<dbReference type="Proteomes" id="UP001314169">
    <property type="component" value="Chromosome 16"/>
</dbReference>
<evidence type="ECO:0000313" key="1">
    <source>
        <dbReference type="EMBL" id="CAK6437861.1"/>
    </source>
</evidence>
<gene>
    <name evidence="1" type="ORF">MPIPNATIZW_LOCUS6167</name>
</gene>
<dbReference type="EMBL" id="OY882873">
    <property type="protein sequence ID" value="CAK6437861.1"/>
    <property type="molecule type" value="Genomic_DNA"/>
</dbReference>
<proteinExistence type="predicted"/>
<reference evidence="1" key="1">
    <citation type="submission" date="2023-12" db="EMBL/GenBank/DDBJ databases">
        <authorList>
            <person name="Brown T."/>
        </authorList>
    </citation>
    <scope>NUCLEOTIDE SEQUENCE</scope>
</reference>
<keyword evidence="2" id="KW-1185">Reference proteome</keyword>
<sequence>MLLRMSRGLSTQNPPWKNLTHEGRCYAACSAIPTPTPTPNTCRLGLAPGPGGYSATGLGPAQQPLRSGDFLHLRNKKRTQQPFCIQHSSPAHPRPRHCTACLGASPPHCPLLLSVSPQPPPSTVAIVCLP</sequence>
<organism evidence="1 2">
    <name type="scientific">Pipistrellus nathusii</name>
    <name type="common">Nathusius' pipistrelle</name>
    <dbReference type="NCBI Taxonomy" id="59473"/>
    <lineage>
        <taxon>Eukaryota</taxon>
        <taxon>Metazoa</taxon>
        <taxon>Chordata</taxon>
        <taxon>Craniata</taxon>
        <taxon>Vertebrata</taxon>
        <taxon>Euteleostomi</taxon>
        <taxon>Mammalia</taxon>
        <taxon>Eutheria</taxon>
        <taxon>Laurasiatheria</taxon>
        <taxon>Chiroptera</taxon>
        <taxon>Yangochiroptera</taxon>
        <taxon>Vespertilionidae</taxon>
        <taxon>Pipistrellus</taxon>
    </lineage>
</organism>
<name>A0ABN9ZMD5_PIPNA</name>
<accession>A0ABN9ZMD5</accession>
<protein>
    <submittedName>
        <fullName evidence="1">Uncharacterized protein</fullName>
    </submittedName>
</protein>